<dbReference type="OrthoDB" id="3173333at2"/>
<dbReference type="PROSITE" id="PS51186">
    <property type="entry name" value="GNAT"/>
    <property type="match status" value="1"/>
</dbReference>
<dbReference type="EMBL" id="FMUH01000002">
    <property type="protein sequence ID" value="SCX43175.1"/>
    <property type="molecule type" value="Genomic_DNA"/>
</dbReference>
<sequence>MTVRPATPADVPALTAVYGHHVEHTLATFDLVPPTEADRAAWLAAHPGGRHRVLVVERDGAVVGFAASGPFRARPAYDATVETSIYLAPTATGQGLGRVLYGGLFDALAGEGLHRAVAVIAQPNPASEALHRAFGFSHVGTFEEVGRKFDRWVDVAWFQKEL</sequence>
<keyword evidence="1 4" id="KW-0808">Transferase</keyword>
<evidence type="ECO:0000256" key="2">
    <source>
        <dbReference type="ARBA" id="ARBA00023315"/>
    </source>
</evidence>
<dbReference type="STRING" id="1960309.SAMN03159343_1184"/>
<keyword evidence="5" id="KW-1185">Reference proteome</keyword>
<evidence type="ECO:0000313" key="5">
    <source>
        <dbReference type="Proteomes" id="UP000198981"/>
    </source>
</evidence>
<name>A0A1G4XPY7_9ACTN</name>
<dbReference type="GO" id="GO:0016747">
    <property type="term" value="F:acyltransferase activity, transferring groups other than amino-acyl groups"/>
    <property type="evidence" value="ECO:0007669"/>
    <property type="project" value="InterPro"/>
</dbReference>
<dbReference type="PANTHER" id="PTHR43072:SF23">
    <property type="entry name" value="UPF0039 PROTEIN C11D3.02C"/>
    <property type="match status" value="1"/>
</dbReference>
<dbReference type="Gene3D" id="3.40.630.30">
    <property type="match status" value="1"/>
</dbReference>
<evidence type="ECO:0000259" key="3">
    <source>
        <dbReference type="PROSITE" id="PS51186"/>
    </source>
</evidence>
<accession>A0A1G4XPY7</accession>
<evidence type="ECO:0000256" key="1">
    <source>
        <dbReference type="ARBA" id="ARBA00022679"/>
    </source>
</evidence>
<dbReference type="InterPro" id="IPR000182">
    <property type="entry name" value="GNAT_dom"/>
</dbReference>
<keyword evidence="2" id="KW-0012">Acyltransferase</keyword>
<dbReference type="Pfam" id="PF00583">
    <property type="entry name" value="Acetyltransf_1"/>
    <property type="match status" value="1"/>
</dbReference>
<dbReference type="InterPro" id="IPR016181">
    <property type="entry name" value="Acyl_CoA_acyltransferase"/>
</dbReference>
<reference evidence="5" key="1">
    <citation type="submission" date="2016-10" db="EMBL/GenBank/DDBJ databases">
        <authorList>
            <person name="Varghese N."/>
            <person name="Submissions S."/>
        </authorList>
    </citation>
    <scope>NUCLEOTIDE SEQUENCE [LARGE SCALE GENOMIC DNA]</scope>
    <source>
        <strain evidence="5">DSM 45722</strain>
    </source>
</reference>
<protein>
    <submittedName>
        <fullName evidence="4">Phosphinothricin acetyltransferase</fullName>
    </submittedName>
</protein>
<dbReference type="AlphaFoldDB" id="A0A1G4XPY7"/>
<evidence type="ECO:0000313" key="4">
    <source>
        <dbReference type="EMBL" id="SCX43175.1"/>
    </source>
</evidence>
<organism evidence="4 5">
    <name type="scientific">Klenkia marina</name>
    <dbReference type="NCBI Taxonomy" id="1960309"/>
    <lineage>
        <taxon>Bacteria</taxon>
        <taxon>Bacillati</taxon>
        <taxon>Actinomycetota</taxon>
        <taxon>Actinomycetes</taxon>
        <taxon>Geodermatophilales</taxon>
        <taxon>Geodermatophilaceae</taxon>
        <taxon>Klenkia</taxon>
    </lineage>
</organism>
<dbReference type="PANTHER" id="PTHR43072">
    <property type="entry name" value="N-ACETYLTRANSFERASE"/>
    <property type="match status" value="1"/>
</dbReference>
<feature type="domain" description="N-acetyltransferase" evidence="3">
    <location>
        <begin position="1"/>
        <end position="162"/>
    </location>
</feature>
<gene>
    <name evidence="4" type="ORF">SAMN03159343_1184</name>
</gene>
<dbReference type="SUPFAM" id="SSF55729">
    <property type="entry name" value="Acyl-CoA N-acyltransferases (Nat)"/>
    <property type="match status" value="1"/>
</dbReference>
<dbReference type="Proteomes" id="UP000198981">
    <property type="component" value="Unassembled WGS sequence"/>
</dbReference>
<dbReference type="RefSeq" id="WP_092801034.1">
    <property type="nucleotide sequence ID" value="NZ_FMUH01000002.1"/>
</dbReference>
<proteinExistence type="predicted"/>
<dbReference type="CDD" id="cd04301">
    <property type="entry name" value="NAT_SF"/>
    <property type="match status" value="1"/>
</dbReference>